<feature type="transmembrane region" description="Helical" evidence="6">
    <location>
        <begin position="40"/>
        <end position="58"/>
    </location>
</feature>
<dbReference type="Pfam" id="PF00884">
    <property type="entry name" value="Sulfatase"/>
    <property type="match status" value="1"/>
</dbReference>
<keyword evidence="4 6" id="KW-1133">Transmembrane helix</keyword>
<feature type="transmembrane region" description="Helical" evidence="6">
    <location>
        <begin position="187"/>
        <end position="206"/>
    </location>
</feature>
<dbReference type="PANTHER" id="PTHR47371:SF3">
    <property type="entry name" value="PHOSPHOGLYCEROL TRANSFERASE I"/>
    <property type="match status" value="1"/>
</dbReference>
<dbReference type="Proteomes" id="UP001241747">
    <property type="component" value="Unassembled WGS sequence"/>
</dbReference>
<dbReference type="InterPro" id="IPR000917">
    <property type="entry name" value="Sulfatase_N"/>
</dbReference>
<comment type="subcellular location">
    <subcellularLocation>
        <location evidence="1">Cell membrane</location>
        <topology evidence="1">Multi-pass membrane protein</topology>
    </subcellularLocation>
</comment>
<keyword evidence="5 6" id="KW-0472">Membrane</keyword>
<name>A0ABU0LCM6_XANAG</name>
<evidence type="ECO:0000256" key="3">
    <source>
        <dbReference type="ARBA" id="ARBA00022692"/>
    </source>
</evidence>
<dbReference type="CDD" id="cd16015">
    <property type="entry name" value="LTA_synthase"/>
    <property type="match status" value="1"/>
</dbReference>
<dbReference type="InterPro" id="IPR050448">
    <property type="entry name" value="OpgB/LTA_synthase_biosynth"/>
</dbReference>
<feature type="transmembrane region" description="Helical" evidence="6">
    <location>
        <begin position="63"/>
        <end position="81"/>
    </location>
</feature>
<dbReference type="EMBL" id="JAUSVY010000003">
    <property type="protein sequence ID" value="MDQ0504878.1"/>
    <property type="molecule type" value="Genomic_DNA"/>
</dbReference>
<evidence type="ECO:0000256" key="5">
    <source>
        <dbReference type="ARBA" id="ARBA00023136"/>
    </source>
</evidence>
<dbReference type="RefSeq" id="WP_237344741.1">
    <property type="nucleotide sequence ID" value="NZ_JABWGX010000005.1"/>
</dbReference>
<keyword evidence="2" id="KW-1003">Cell membrane</keyword>
<feature type="transmembrane region" description="Helical" evidence="6">
    <location>
        <begin position="148"/>
        <end position="167"/>
    </location>
</feature>
<dbReference type="SUPFAM" id="SSF53649">
    <property type="entry name" value="Alkaline phosphatase-like"/>
    <property type="match status" value="1"/>
</dbReference>
<reference evidence="8 9" key="1">
    <citation type="submission" date="2023-07" db="EMBL/GenBank/DDBJ databases">
        <title>Genomic Encyclopedia of Type Strains, Phase IV (KMG-IV): sequencing the most valuable type-strain genomes for metagenomic binning, comparative biology and taxonomic classification.</title>
        <authorList>
            <person name="Goeker M."/>
        </authorList>
    </citation>
    <scope>NUCLEOTIDE SEQUENCE [LARGE SCALE GENOMIC DNA]</scope>
    <source>
        <strain evidence="8 9">DSM 3770</strain>
    </source>
</reference>
<sequence length="510" mass="54962">MIQATVAVGVSAGVLAALVCDLMERVFTPSPRRAGAVGRYLALRLAAFAVLFLFWLALSAREAFAATASIITTAVFLVISGEKTRYLKEPFVITDFAFLTHLVRHPDLFYLGWRKTVGVFAAIGGLVAFIVGWMILEPRTLTWAGQGIAFGVLLLLFGLAFAVPRLLLAPWPQALGLVSLEPARVFVSRLGLVPSLMVSGLALRAFPAPAPRPIRAPAANGSPAAAHVADARSAYDAVVVIQSESFYDLRRQGVMLDLAGLDALKGRALAHGRLVVPCYGAYTLRPEFAVSTGLAFADQGVDRFHPYLRARRFAGHALPGELVADGWDTMFIHPYDPHFFSRARAVPLLGFQRFLTEADFQGKERFGPYVADAAVGQRMRAEIAAARDKARPLYIMAVTMEAHDPYGAGRLPETDDPLEQYCRHAAHADALLASTVEALDALTERSLLVFYGDHAPLLPGFDMLADDPRTDYIVIECGHGAARGGAGGAAPGDCAPDGLNAILRRMLGRE</sequence>
<keyword evidence="3 6" id="KW-0812">Transmembrane</keyword>
<feature type="domain" description="Sulfatase N-terminal" evidence="7">
    <location>
        <begin position="238"/>
        <end position="472"/>
    </location>
</feature>
<comment type="caution">
    <text evidence="8">The sequence shown here is derived from an EMBL/GenBank/DDBJ whole genome shotgun (WGS) entry which is preliminary data.</text>
</comment>
<dbReference type="PANTHER" id="PTHR47371">
    <property type="entry name" value="LIPOTEICHOIC ACID SYNTHASE"/>
    <property type="match status" value="1"/>
</dbReference>
<evidence type="ECO:0000259" key="7">
    <source>
        <dbReference type="Pfam" id="PF00884"/>
    </source>
</evidence>
<organism evidence="8 9">
    <name type="scientific">Xanthobacter agilis</name>
    <dbReference type="NCBI Taxonomy" id="47492"/>
    <lineage>
        <taxon>Bacteria</taxon>
        <taxon>Pseudomonadati</taxon>
        <taxon>Pseudomonadota</taxon>
        <taxon>Alphaproteobacteria</taxon>
        <taxon>Hyphomicrobiales</taxon>
        <taxon>Xanthobacteraceae</taxon>
        <taxon>Xanthobacter</taxon>
    </lineage>
</organism>
<evidence type="ECO:0000256" key="6">
    <source>
        <dbReference type="SAM" id="Phobius"/>
    </source>
</evidence>
<dbReference type="InterPro" id="IPR017850">
    <property type="entry name" value="Alkaline_phosphatase_core_sf"/>
</dbReference>
<evidence type="ECO:0000256" key="2">
    <source>
        <dbReference type="ARBA" id="ARBA00022475"/>
    </source>
</evidence>
<gene>
    <name evidence="8" type="ORF">QOZ94_001660</name>
</gene>
<proteinExistence type="predicted"/>
<evidence type="ECO:0000256" key="1">
    <source>
        <dbReference type="ARBA" id="ARBA00004651"/>
    </source>
</evidence>
<keyword evidence="9" id="KW-1185">Reference proteome</keyword>
<accession>A0ABU0LCM6</accession>
<evidence type="ECO:0000313" key="8">
    <source>
        <dbReference type="EMBL" id="MDQ0504878.1"/>
    </source>
</evidence>
<feature type="transmembrane region" description="Helical" evidence="6">
    <location>
        <begin position="117"/>
        <end position="136"/>
    </location>
</feature>
<protein>
    <submittedName>
        <fullName evidence="8">Phosphoglycerol transferase MdoB-like AlkP superfamily enzyme</fullName>
    </submittedName>
</protein>
<evidence type="ECO:0000256" key="4">
    <source>
        <dbReference type="ARBA" id="ARBA00022989"/>
    </source>
</evidence>
<evidence type="ECO:0000313" key="9">
    <source>
        <dbReference type="Proteomes" id="UP001241747"/>
    </source>
</evidence>
<dbReference type="Gene3D" id="3.40.720.10">
    <property type="entry name" value="Alkaline Phosphatase, subunit A"/>
    <property type="match status" value="1"/>
</dbReference>